<dbReference type="RefSeq" id="WP_262872408.1">
    <property type="nucleotide sequence ID" value="NZ_BAABKW010000011.1"/>
</dbReference>
<comment type="caution">
    <text evidence="1">The sequence shown here is derived from an EMBL/GenBank/DDBJ whole genome shotgun (WGS) entry which is preliminary data.</text>
</comment>
<name>A0ABW2H8X7_9MICO</name>
<proteinExistence type="predicted"/>
<accession>A0ABW2H8X7</accession>
<dbReference type="Proteomes" id="UP001596507">
    <property type="component" value="Unassembled WGS sequence"/>
</dbReference>
<organism evidence="1 2">
    <name type="scientific">Microbacterium fluvii</name>
    <dbReference type="NCBI Taxonomy" id="415215"/>
    <lineage>
        <taxon>Bacteria</taxon>
        <taxon>Bacillati</taxon>
        <taxon>Actinomycetota</taxon>
        <taxon>Actinomycetes</taxon>
        <taxon>Micrococcales</taxon>
        <taxon>Microbacteriaceae</taxon>
        <taxon>Microbacterium</taxon>
    </lineage>
</organism>
<evidence type="ECO:0000313" key="2">
    <source>
        <dbReference type="Proteomes" id="UP001596507"/>
    </source>
</evidence>
<reference evidence="2" key="1">
    <citation type="journal article" date="2019" name="Int. J. Syst. Evol. Microbiol.">
        <title>The Global Catalogue of Microorganisms (GCM) 10K type strain sequencing project: providing services to taxonomists for standard genome sequencing and annotation.</title>
        <authorList>
            <consortium name="The Broad Institute Genomics Platform"/>
            <consortium name="The Broad Institute Genome Sequencing Center for Infectious Disease"/>
            <person name="Wu L."/>
            <person name="Ma J."/>
        </authorList>
    </citation>
    <scope>NUCLEOTIDE SEQUENCE [LARGE SCALE GENOMIC DNA]</scope>
    <source>
        <strain evidence="2">CGMCC 1.15772</strain>
    </source>
</reference>
<protein>
    <submittedName>
        <fullName evidence="1">Uncharacterized protein</fullName>
    </submittedName>
</protein>
<sequence length="194" mass="21272">MSGEPAQAAPTGFHLMLPTGWRRYLVDDEGRRALTAQLAARMKELGRPDLDVQARTLVEAQWRRLRSAKVSAVYLAEGSEAAQALPASIAVRQHVAPVGTDFAASVRTMARVPVEQIETPVGVFLRWITDGQGEGETGEVRTRQVGYAVALPGEGERRGLVFLSSIPHLDDADPTLVALLVEQSDLIMETFRWR</sequence>
<dbReference type="EMBL" id="JBHTBE010000001">
    <property type="protein sequence ID" value="MFC7267461.1"/>
    <property type="molecule type" value="Genomic_DNA"/>
</dbReference>
<gene>
    <name evidence="1" type="ORF">ACFQRL_00665</name>
</gene>
<evidence type="ECO:0000313" key="1">
    <source>
        <dbReference type="EMBL" id="MFC7267461.1"/>
    </source>
</evidence>
<keyword evidence="2" id="KW-1185">Reference proteome</keyword>